<proteinExistence type="predicted"/>
<evidence type="ECO:0000313" key="1">
    <source>
        <dbReference type="EMBL" id="GAF85735.1"/>
    </source>
</evidence>
<dbReference type="AlphaFoldDB" id="X0UB62"/>
<protein>
    <submittedName>
        <fullName evidence="1">Uncharacterized protein</fullName>
    </submittedName>
</protein>
<reference evidence="1" key="1">
    <citation type="journal article" date="2014" name="Front. Microbiol.">
        <title>High frequency of phylogenetically diverse reductive dehalogenase-homologous genes in deep subseafloor sedimentary metagenomes.</title>
        <authorList>
            <person name="Kawai M."/>
            <person name="Futagami T."/>
            <person name="Toyoda A."/>
            <person name="Takaki Y."/>
            <person name="Nishi S."/>
            <person name="Hori S."/>
            <person name="Arai W."/>
            <person name="Tsubouchi T."/>
            <person name="Morono Y."/>
            <person name="Uchiyama I."/>
            <person name="Ito T."/>
            <person name="Fujiyama A."/>
            <person name="Inagaki F."/>
            <person name="Takami H."/>
        </authorList>
    </citation>
    <scope>NUCLEOTIDE SEQUENCE</scope>
    <source>
        <strain evidence="1">Expedition CK06-06</strain>
    </source>
</reference>
<dbReference type="EMBL" id="BARS01001167">
    <property type="protein sequence ID" value="GAF85735.1"/>
    <property type="molecule type" value="Genomic_DNA"/>
</dbReference>
<organism evidence="1">
    <name type="scientific">marine sediment metagenome</name>
    <dbReference type="NCBI Taxonomy" id="412755"/>
    <lineage>
        <taxon>unclassified sequences</taxon>
        <taxon>metagenomes</taxon>
        <taxon>ecological metagenomes</taxon>
    </lineage>
</organism>
<accession>X0UB62</accession>
<sequence length="64" mass="7202">MTISAYDNWYGYVNRCTDAQVHNVFADETARLEQDLDMKTRLDCHAAVTACRVVAAERHLTLAG</sequence>
<gene>
    <name evidence="1" type="ORF">S01H1_02429</name>
</gene>
<name>X0UB62_9ZZZZ</name>
<comment type="caution">
    <text evidence="1">The sequence shown here is derived from an EMBL/GenBank/DDBJ whole genome shotgun (WGS) entry which is preliminary data.</text>
</comment>